<keyword evidence="4" id="KW-1003">Cell membrane</keyword>
<evidence type="ECO:0000256" key="5">
    <source>
        <dbReference type="ARBA" id="ARBA00022553"/>
    </source>
</evidence>
<feature type="binding site" evidence="24">
    <location>
        <begin position="578"/>
        <end position="586"/>
    </location>
    <ligand>
        <name>ATP</name>
        <dbReference type="ChEBI" id="CHEBI:30616"/>
    </ligand>
</feature>
<dbReference type="InterPro" id="IPR011009">
    <property type="entry name" value="Kinase-like_dom_sf"/>
</dbReference>
<evidence type="ECO:0000313" key="33">
    <source>
        <dbReference type="Ensembl" id="ENSLLEP00000034426.1"/>
    </source>
</evidence>
<keyword evidence="17" id="KW-0325">Glycoprotein</keyword>
<evidence type="ECO:0000256" key="9">
    <source>
        <dbReference type="ARBA" id="ARBA00022741"/>
    </source>
</evidence>
<feature type="binding site" evidence="22">
    <location>
        <position position="763"/>
    </location>
    <ligand>
        <name>Mg(2+)</name>
        <dbReference type="ChEBI" id="CHEBI:18420"/>
    </ligand>
</feature>
<dbReference type="OrthoDB" id="6077854at2759"/>
<keyword evidence="9 21" id="KW-0547">Nucleotide-binding</keyword>
<dbReference type="InterPro" id="IPR008266">
    <property type="entry name" value="Tyr_kinase_AS"/>
</dbReference>
<keyword evidence="5" id="KW-0597">Phosphoprotein</keyword>
<dbReference type="FunFam" id="1.10.510.10:FF:000177">
    <property type="entry name" value="Mast/stem cell growth factor receptor"/>
    <property type="match status" value="1"/>
</dbReference>
<dbReference type="PROSITE" id="PS00107">
    <property type="entry name" value="PROTEIN_KINASE_ATP"/>
    <property type="match status" value="1"/>
</dbReference>
<feature type="binding site" evidence="21">
    <location>
        <begin position="654"/>
        <end position="660"/>
    </location>
    <ligand>
        <name>ATP</name>
        <dbReference type="ChEBI" id="CHEBI:30616"/>
    </ligand>
</feature>
<evidence type="ECO:0000256" key="16">
    <source>
        <dbReference type="ARBA" id="ARBA00023170"/>
    </source>
</evidence>
<dbReference type="GeneTree" id="ENSGT00940000155506"/>
<dbReference type="InterPro" id="IPR013098">
    <property type="entry name" value="Ig_I-set"/>
</dbReference>
<feature type="compositionally biased region" description="Polar residues" evidence="28">
    <location>
        <begin position="708"/>
        <end position="717"/>
    </location>
</feature>
<keyword evidence="15 25" id="KW-1015">Disulfide bond</keyword>
<evidence type="ECO:0000256" key="25">
    <source>
        <dbReference type="PIRSR" id="PIRSR500947-52"/>
    </source>
</evidence>
<keyword evidence="6" id="KW-0808">Transferase</keyword>
<reference evidence="33" key="1">
    <citation type="submission" date="2025-08" db="UniProtKB">
        <authorList>
            <consortium name="Ensembl"/>
        </authorList>
    </citation>
    <scope>IDENTIFICATION</scope>
</reference>
<keyword evidence="30" id="KW-0732">Signal</keyword>
<dbReference type="Proteomes" id="UP000694569">
    <property type="component" value="Unplaced"/>
</dbReference>
<dbReference type="PIRSF" id="PIRSF000615">
    <property type="entry name" value="TyrPK_CSF1-R"/>
    <property type="match status" value="1"/>
</dbReference>
<dbReference type="InterPro" id="IPR020635">
    <property type="entry name" value="Tyr_kinase_cat_dom"/>
</dbReference>
<dbReference type="Pfam" id="PF07679">
    <property type="entry name" value="I-set"/>
    <property type="match status" value="1"/>
</dbReference>
<dbReference type="Pfam" id="PF25305">
    <property type="entry name" value="Ig_PDGFR_d4"/>
    <property type="match status" value="1"/>
</dbReference>
<dbReference type="InterPro" id="IPR000719">
    <property type="entry name" value="Prot_kinase_dom"/>
</dbReference>
<dbReference type="GO" id="GO:0019838">
    <property type="term" value="F:growth factor binding"/>
    <property type="evidence" value="ECO:0007669"/>
    <property type="project" value="TreeGrafter"/>
</dbReference>
<dbReference type="GO" id="GO:0005524">
    <property type="term" value="F:ATP binding"/>
    <property type="evidence" value="ECO:0007669"/>
    <property type="project" value="UniProtKB-UniRule"/>
</dbReference>
<evidence type="ECO:0000256" key="30">
    <source>
        <dbReference type="SAM" id="SignalP"/>
    </source>
</evidence>
<evidence type="ECO:0000256" key="23">
    <source>
        <dbReference type="PIRSR" id="PIRSR000615-4"/>
    </source>
</evidence>
<dbReference type="GO" id="GO:0043408">
    <property type="term" value="P:regulation of MAPK cascade"/>
    <property type="evidence" value="ECO:0007669"/>
    <property type="project" value="TreeGrafter"/>
</dbReference>
<evidence type="ECO:0000256" key="19">
    <source>
        <dbReference type="ARBA" id="ARBA00051243"/>
    </source>
</evidence>
<keyword evidence="18 27" id="KW-0393">Immunoglobulin domain</keyword>
<keyword evidence="12 29" id="KW-1133">Transmembrane helix</keyword>
<dbReference type="PROSITE" id="PS50835">
    <property type="entry name" value="IG_LIKE"/>
    <property type="match status" value="3"/>
</dbReference>
<dbReference type="GO" id="GO:0030316">
    <property type="term" value="P:osteoclast differentiation"/>
    <property type="evidence" value="ECO:0007669"/>
    <property type="project" value="TreeGrafter"/>
</dbReference>
<evidence type="ECO:0000256" key="10">
    <source>
        <dbReference type="ARBA" id="ARBA00022777"/>
    </source>
</evidence>
<dbReference type="InterPro" id="IPR017441">
    <property type="entry name" value="Protein_kinase_ATP_BS"/>
</dbReference>
<evidence type="ECO:0000256" key="1">
    <source>
        <dbReference type="ARBA" id="ARBA00004251"/>
    </source>
</evidence>
<evidence type="ECO:0000256" key="13">
    <source>
        <dbReference type="ARBA" id="ARBA00023136"/>
    </source>
</evidence>
<protein>
    <recommendedName>
        <fullName evidence="2">receptor protein-tyrosine kinase</fullName>
        <ecNumber evidence="2">2.7.10.1</ecNumber>
    </recommendedName>
</protein>
<dbReference type="Gene3D" id="1.10.510.10">
    <property type="entry name" value="Transferase(Phosphotransferase) domain 1"/>
    <property type="match status" value="1"/>
</dbReference>
<feature type="disulfide bond" evidence="25">
    <location>
        <begin position="129"/>
        <end position="182"/>
    </location>
</feature>
<dbReference type="SUPFAM" id="SSF48726">
    <property type="entry name" value="Immunoglobulin"/>
    <property type="match status" value="5"/>
</dbReference>
<dbReference type="SMART" id="SM00219">
    <property type="entry name" value="TyrKc"/>
    <property type="match status" value="1"/>
</dbReference>
<feature type="domain" description="Ig-like" evidence="32">
    <location>
        <begin position="204"/>
        <end position="298"/>
    </location>
</feature>
<dbReference type="Pfam" id="PF07714">
    <property type="entry name" value="PK_Tyr_Ser-Thr"/>
    <property type="match status" value="1"/>
</dbReference>
<dbReference type="InterPro" id="IPR003599">
    <property type="entry name" value="Ig_sub"/>
</dbReference>
<feature type="binding site" evidence="21">
    <location>
        <begin position="579"/>
        <end position="586"/>
    </location>
    <ligand>
        <name>ATP</name>
        <dbReference type="ChEBI" id="CHEBI:30616"/>
    </ligand>
</feature>
<dbReference type="GO" id="GO:0007169">
    <property type="term" value="P:cell surface receptor protein tyrosine kinase signaling pathway"/>
    <property type="evidence" value="ECO:0007669"/>
    <property type="project" value="InterPro"/>
</dbReference>
<evidence type="ECO:0000256" key="26">
    <source>
        <dbReference type="PROSITE-ProRule" id="PRU10141"/>
    </source>
</evidence>
<feature type="signal peptide" evidence="30">
    <location>
        <begin position="1"/>
        <end position="23"/>
    </location>
</feature>
<dbReference type="Pfam" id="PF00047">
    <property type="entry name" value="ig"/>
    <property type="match status" value="1"/>
</dbReference>
<dbReference type="Gene3D" id="2.60.40.10">
    <property type="entry name" value="Immunoglobulins"/>
    <property type="match status" value="5"/>
</dbReference>
<dbReference type="AlphaFoldDB" id="A0A8C5QBC6"/>
<keyword evidence="22" id="KW-0479">Metal-binding</keyword>
<evidence type="ECO:0000256" key="21">
    <source>
        <dbReference type="PIRSR" id="PIRSR000615-2"/>
    </source>
</evidence>
<evidence type="ECO:0000259" key="31">
    <source>
        <dbReference type="PROSITE" id="PS50011"/>
    </source>
</evidence>
<evidence type="ECO:0000259" key="32">
    <source>
        <dbReference type="PROSITE" id="PS50835"/>
    </source>
</evidence>
<keyword evidence="11 21" id="KW-0067">ATP-binding</keyword>
<dbReference type="InterPro" id="IPR013783">
    <property type="entry name" value="Ig-like_fold"/>
</dbReference>
<keyword evidence="22" id="KW-0460">Magnesium</keyword>
<dbReference type="InterPro" id="IPR036179">
    <property type="entry name" value="Ig-like_dom_sf"/>
</dbReference>
<keyword evidence="10" id="KW-0418">Kinase</keyword>
<evidence type="ECO:0000256" key="14">
    <source>
        <dbReference type="ARBA" id="ARBA00023137"/>
    </source>
</evidence>
<evidence type="ECO:0000256" key="4">
    <source>
        <dbReference type="ARBA" id="ARBA00022475"/>
    </source>
</evidence>
<feature type="domain" description="Ig-like" evidence="32">
    <location>
        <begin position="401"/>
        <end position="491"/>
    </location>
</feature>
<dbReference type="InterPro" id="IPR001824">
    <property type="entry name" value="Tyr_kinase_rcpt_3_CS"/>
</dbReference>
<feature type="site" description="Important for interaction with phosphotyrosine-binding proteins" evidence="23">
    <location>
        <position position="902"/>
    </location>
</feature>
<reference evidence="33" key="2">
    <citation type="submission" date="2025-09" db="UniProtKB">
        <authorList>
            <consortium name="Ensembl"/>
        </authorList>
    </citation>
    <scope>IDENTIFICATION</scope>
</reference>
<dbReference type="GO" id="GO:0046872">
    <property type="term" value="F:metal ion binding"/>
    <property type="evidence" value="ECO:0007669"/>
    <property type="project" value="UniProtKB-KW"/>
</dbReference>
<evidence type="ECO:0000256" key="22">
    <source>
        <dbReference type="PIRSR" id="PIRSR000615-3"/>
    </source>
</evidence>
<dbReference type="Gene3D" id="3.30.200.20">
    <property type="entry name" value="Phosphorylase Kinase, domain 1"/>
    <property type="match status" value="1"/>
</dbReference>
<evidence type="ECO:0000256" key="27">
    <source>
        <dbReference type="RuleBase" id="RU000311"/>
    </source>
</evidence>
<dbReference type="SUPFAM" id="SSF56112">
    <property type="entry name" value="Protein kinase-like (PK-like)"/>
    <property type="match status" value="1"/>
</dbReference>
<evidence type="ECO:0000256" key="12">
    <source>
        <dbReference type="ARBA" id="ARBA00022989"/>
    </source>
</evidence>
<keyword evidence="16 27" id="KW-0675">Receptor</keyword>
<name>A0A8C5QBC6_9ANUR</name>
<proteinExistence type="inferred from homology"/>
<gene>
    <name evidence="33" type="primary">CSF1R</name>
</gene>
<keyword evidence="7 27" id="KW-0812">Transmembrane</keyword>
<dbReference type="InterPro" id="IPR007110">
    <property type="entry name" value="Ig-like_dom"/>
</dbReference>
<feature type="domain" description="Protein kinase" evidence="31">
    <location>
        <begin position="572"/>
        <end position="902"/>
    </location>
</feature>
<comment type="subcellular location">
    <subcellularLocation>
        <location evidence="1">Cell membrane</location>
        <topology evidence="1">Single-pass type I membrane protein</topology>
    </subcellularLocation>
    <subcellularLocation>
        <location evidence="27">Membrane</location>
        <topology evidence="27">Single-pass type I membrane protein</topology>
    </subcellularLocation>
</comment>
<feature type="active site" description="Proton acceptor" evidence="20">
    <location>
        <position position="758"/>
    </location>
</feature>
<dbReference type="InterPro" id="IPR003598">
    <property type="entry name" value="Ig_sub2"/>
</dbReference>
<feature type="binding site" evidence="22">
    <location>
        <position position="551"/>
    </location>
    <ligand>
        <name>Mg(2+)</name>
        <dbReference type="ChEBI" id="CHEBI:18420"/>
    </ligand>
</feature>
<dbReference type="PIRSF" id="PIRSF500947">
    <property type="entry name" value="CSF-1_receptor"/>
    <property type="match status" value="1"/>
</dbReference>
<dbReference type="GO" id="GO:0043235">
    <property type="term" value="C:receptor complex"/>
    <property type="evidence" value="ECO:0007669"/>
    <property type="project" value="TreeGrafter"/>
</dbReference>
<keyword evidence="8" id="KW-0677">Repeat</keyword>
<dbReference type="PROSITE" id="PS00240">
    <property type="entry name" value="RECEPTOR_TYR_KIN_III"/>
    <property type="match status" value="1"/>
</dbReference>
<dbReference type="FunFam" id="3.30.200.20:FF:000025">
    <property type="entry name" value="Platelet-derived growth factor receptor alpha"/>
    <property type="match status" value="1"/>
</dbReference>
<organism evidence="33 34">
    <name type="scientific">Leptobrachium leishanense</name>
    <name type="common">Leishan spiny toad</name>
    <dbReference type="NCBI Taxonomy" id="445787"/>
    <lineage>
        <taxon>Eukaryota</taxon>
        <taxon>Metazoa</taxon>
        <taxon>Chordata</taxon>
        <taxon>Craniata</taxon>
        <taxon>Vertebrata</taxon>
        <taxon>Euteleostomi</taxon>
        <taxon>Amphibia</taxon>
        <taxon>Batrachia</taxon>
        <taxon>Anura</taxon>
        <taxon>Pelobatoidea</taxon>
        <taxon>Megophryidae</taxon>
        <taxon>Leptobrachium</taxon>
    </lineage>
</organism>
<evidence type="ECO:0000256" key="18">
    <source>
        <dbReference type="ARBA" id="ARBA00023319"/>
    </source>
</evidence>
<sequence length="934" mass="105199">MGWKRDAAALTLLIAISVRFVVGMPVIQPEGDEQVVNEGESITLTCSGNHAVKWEVPKNSSKITFTRQDNSIEMKITKVTFRQTGTYRCSYKDIQESTSMHLFVKGSKLWYTPRDRVSVVEDTDAVLECLITNPSIPKSQITLKTQKDKKENDLESLNVTFNPHIGFTIHNVKTEFENIYICQAMVNGNPTNSGEITLAVTEEPKQAPSIDLDSYYIRIEGEPLHITCKISSSRVRPKVEWQHPAENVSTTSYLNYQNPSWIDISVLTIPAVKMTDHGTYTCVGKNNAGSSQSSTFLEVVERGYVKISTSQNNNIALKVGENVELKAEIKAYPSAQSWKWIHNNTTDVSGHGKIDSTGPYRNESTFTLNRIQVNESGTYTLHVLNSKASASFSFEIILFRPPVVAISKDEHNGIINLNCSAWGNPLPLIKWYTCSDLSCSKEGKFLIESPNKIHDDKVESVLYFREEEYNSSIQCMASNTEGTDSKTEILTLMQKATQLVEHKLFSPLLVATTLLVAVFIILTLFLLYKYKQKPKYEVRWQIVQACGGNNYTCIDPNQLPYNEKWEFPRNNLHFGKTLGAGAFGKVIEATAFGMGKDDSALRVAVKMLKPSAHRDEVEALMSELKILSHLGHHQNIVNLLGACTHGGPILVITEYCPHGDLLNFLRKKAEAMNGMFAAIYTNGDYKNVSMDEKYMGSDNYLEMKPVPANSNSVQGNSDNEEEDTDDHLPLDLHDLLNFSLQVAQGMSFLAEKSCIHRDVAARNVLVTQGRIAKICDFGLARDVENDSNYVVKGNARLPVKWMAPESIFDCIYTVQSDVWSYGILLWEIFSLGRSPYPGILVDRKFYKMVKDGYKMDCPDYAPLEIYHIMKACWALEPTQRPTFNEISDLINKQMGHMKHQDYTNIAQVHEEDECLDVKCDAEEPFIKGNNYQFC</sequence>
<evidence type="ECO:0000313" key="34">
    <source>
        <dbReference type="Proteomes" id="UP000694569"/>
    </source>
</evidence>
<dbReference type="GO" id="GO:1990682">
    <property type="term" value="C:CSF1-CSF1R complex"/>
    <property type="evidence" value="ECO:0007669"/>
    <property type="project" value="TreeGrafter"/>
</dbReference>
<feature type="binding site" evidence="21 26">
    <location>
        <position position="606"/>
    </location>
    <ligand>
        <name>ATP</name>
        <dbReference type="ChEBI" id="CHEBI:30616"/>
    </ligand>
</feature>
<evidence type="ECO:0000256" key="6">
    <source>
        <dbReference type="ARBA" id="ARBA00022679"/>
    </source>
</evidence>
<dbReference type="EC" id="2.7.10.1" evidence="2"/>
<feature type="chain" id="PRO_5034647407" description="receptor protein-tyrosine kinase" evidence="30">
    <location>
        <begin position="24"/>
        <end position="934"/>
    </location>
</feature>
<feature type="disulfide bond" evidence="25">
    <location>
        <begin position="228"/>
        <end position="282"/>
    </location>
</feature>
<evidence type="ECO:0000256" key="15">
    <source>
        <dbReference type="ARBA" id="ARBA00023157"/>
    </source>
</evidence>
<dbReference type="Pfam" id="PF13927">
    <property type="entry name" value="Ig_3"/>
    <property type="match status" value="1"/>
</dbReference>
<evidence type="ECO:0000256" key="11">
    <source>
        <dbReference type="ARBA" id="ARBA00022840"/>
    </source>
</evidence>
<dbReference type="GO" id="GO:0019955">
    <property type="term" value="F:cytokine binding"/>
    <property type="evidence" value="ECO:0007669"/>
    <property type="project" value="InterPro"/>
</dbReference>
<dbReference type="GO" id="GO:0005886">
    <property type="term" value="C:plasma membrane"/>
    <property type="evidence" value="ECO:0007669"/>
    <property type="project" value="UniProtKB-SubCell"/>
</dbReference>
<dbReference type="GO" id="GO:0030335">
    <property type="term" value="P:positive regulation of cell migration"/>
    <property type="evidence" value="ECO:0007669"/>
    <property type="project" value="TreeGrafter"/>
</dbReference>
<evidence type="ECO:0000256" key="3">
    <source>
        <dbReference type="ARBA" id="ARBA00022473"/>
    </source>
</evidence>
<feature type="transmembrane region" description="Helical" evidence="29">
    <location>
        <begin position="504"/>
        <end position="528"/>
    </location>
</feature>
<dbReference type="PANTHER" id="PTHR24416:SF47">
    <property type="entry name" value="MACROPHAGE COLONY-STIMULATING FACTOR 1 RECEPTOR"/>
    <property type="match status" value="1"/>
</dbReference>
<dbReference type="InterPro" id="IPR013151">
    <property type="entry name" value="Immunoglobulin_dom"/>
</dbReference>
<feature type="disulfide bond" evidence="25">
    <location>
        <begin position="46"/>
        <end position="89"/>
    </location>
</feature>
<feature type="domain" description="Ig-like" evidence="32">
    <location>
        <begin position="25"/>
        <end position="99"/>
    </location>
</feature>
<evidence type="ECO:0000256" key="2">
    <source>
        <dbReference type="ARBA" id="ARBA00011902"/>
    </source>
</evidence>
<dbReference type="SMART" id="SM00409">
    <property type="entry name" value="IG"/>
    <property type="match status" value="4"/>
</dbReference>
<dbReference type="SMART" id="SM00408">
    <property type="entry name" value="IGc2"/>
    <property type="match status" value="3"/>
</dbReference>
<evidence type="ECO:0000256" key="17">
    <source>
        <dbReference type="ARBA" id="ARBA00023180"/>
    </source>
</evidence>
<keyword evidence="14" id="KW-0829">Tyrosine-protein kinase</keyword>
<accession>A0A8C5QBC6</accession>
<feature type="binding site" evidence="22">
    <location>
        <position position="776"/>
    </location>
    <ligand>
        <name>Mg(2+)</name>
        <dbReference type="ChEBI" id="CHEBI:18420"/>
    </ligand>
</feature>
<evidence type="ECO:0000256" key="28">
    <source>
        <dbReference type="SAM" id="MobiDB-lite"/>
    </source>
</evidence>
<dbReference type="InterPro" id="IPR001245">
    <property type="entry name" value="Ser-Thr/Tyr_kinase_cat_dom"/>
</dbReference>
<feature type="binding site" evidence="21">
    <location>
        <position position="762"/>
    </location>
    <ligand>
        <name>ATP</name>
        <dbReference type="ChEBI" id="CHEBI:30616"/>
    </ligand>
</feature>
<dbReference type="PROSITE" id="PS00109">
    <property type="entry name" value="PROTEIN_KINASE_TYR"/>
    <property type="match status" value="1"/>
</dbReference>
<keyword evidence="3" id="KW-0217">Developmental protein</keyword>
<feature type="disulfide bond" evidence="25">
    <location>
        <begin position="419"/>
        <end position="475"/>
    </location>
</feature>
<dbReference type="GO" id="GO:0005011">
    <property type="term" value="F:macrophage colony-stimulating factor receptor activity"/>
    <property type="evidence" value="ECO:0007669"/>
    <property type="project" value="TreeGrafter"/>
</dbReference>
<dbReference type="InterPro" id="IPR050122">
    <property type="entry name" value="RTK"/>
</dbReference>
<keyword evidence="34" id="KW-1185">Reference proteome</keyword>
<keyword evidence="13 29" id="KW-0472">Membrane</keyword>
<dbReference type="Ensembl" id="ENSLLET00000035736.1">
    <property type="protein sequence ID" value="ENSLLEP00000034426.1"/>
    <property type="gene ID" value="ENSLLEG00000021757.1"/>
</dbReference>
<evidence type="ECO:0000256" key="29">
    <source>
        <dbReference type="SAM" id="Phobius"/>
    </source>
</evidence>
<comment type="catalytic activity">
    <reaction evidence="19">
        <text>L-tyrosyl-[protein] + ATP = O-phospho-L-tyrosyl-[protein] + ADP + H(+)</text>
        <dbReference type="Rhea" id="RHEA:10596"/>
        <dbReference type="Rhea" id="RHEA-COMP:10136"/>
        <dbReference type="Rhea" id="RHEA-COMP:20101"/>
        <dbReference type="ChEBI" id="CHEBI:15378"/>
        <dbReference type="ChEBI" id="CHEBI:30616"/>
        <dbReference type="ChEBI" id="CHEBI:46858"/>
        <dbReference type="ChEBI" id="CHEBI:61978"/>
        <dbReference type="ChEBI" id="CHEBI:456216"/>
        <dbReference type="EC" id="2.7.10.1"/>
    </reaction>
</comment>
<dbReference type="PROSITE" id="PS50011">
    <property type="entry name" value="PROTEIN_KINASE_DOM"/>
    <property type="match status" value="1"/>
</dbReference>
<dbReference type="CDD" id="cd00096">
    <property type="entry name" value="Ig"/>
    <property type="match status" value="1"/>
</dbReference>
<evidence type="ECO:0000256" key="8">
    <source>
        <dbReference type="ARBA" id="ARBA00022737"/>
    </source>
</evidence>
<evidence type="ECO:0000256" key="7">
    <source>
        <dbReference type="ARBA" id="ARBA00022692"/>
    </source>
</evidence>
<feature type="region of interest" description="Disordered" evidence="28">
    <location>
        <begin position="705"/>
        <end position="725"/>
    </location>
</feature>
<dbReference type="PANTHER" id="PTHR24416">
    <property type="entry name" value="TYROSINE-PROTEIN KINASE RECEPTOR"/>
    <property type="match status" value="1"/>
</dbReference>
<dbReference type="InterPro" id="IPR030658">
    <property type="entry name" value="CSF-1_receptor"/>
</dbReference>
<comment type="similarity">
    <text evidence="27">Belongs to the protein kinase superfamily. Tyr protein kinase family. CSF-1/PDGF receptor subfamily.</text>
</comment>
<evidence type="ECO:0000256" key="20">
    <source>
        <dbReference type="PIRSR" id="PIRSR000615-1"/>
    </source>
</evidence>
<evidence type="ECO:0000256" key="24">
    <source>
        <dbReference type="PIRSR" id="PIRSR500947-51"/>
    </source>
</evidence>